<sequence length="325" mass="35826">MARISKRLRARQQDNLDRWLVSYADYMTLMFALFVVLYALSIVKEKSFDTLSQSLGQIFHITGDKGKGTAGDGILTNQIAQQDVFDGNSLNPEKGPELVDQDLLINESENKKLGNPLQALKQDLQTALIDVADTGDAKLKVNDDWLTIELSSGVLFASGSASANPQALPIIQEVANSLAQVNNYVEVRGFTDDLPINNEIFSSNWELSAARAAVITNLLEQFGIVKDRLSIKANGPNDPIASNETAEGRARNRRVVIALSKYSYLQPRPEEPNKEQLQQNIADKFPNETADGNELRVIQLPGGGIRITTRQEAENEQKSDNDGNE</sequence>
<dbReference type="Gene3D" id="3.30.1330.60">
    <property type="entry name" value="OmpA-like domain"/>
    <property type="match status" value="1"/>
</dbReference>
<evidence type="ECO:0000256" key="9">
    <source>
        <dbReference type="SAM" id="Phobius"/>
    </source>
</evidence>
<dbReference type="InterPro" id="IPR025713">
    <property type="entry name" value="MotB-like_N_dom"/>
</dbReference>
<feature type="region of interest" description="Disordered" evidence="8">
    <location>
        <begin position="300"/>
        <end position="325"/>
    </location>
</feature>
<accession>A0A6N8FAP3</accession>
<reference evidence="11 12" key="1">
    <citation type="submission" date="2019-11" db="EMBL/GenBank/DDBJ databases">
        <title>P. haliotis isolates from Z. marina roots.</title>
        <authorList>
            <person name="Cohen M."/>
            <person name="Jospin G."/>
            <person name="Eisen J.A."/>
            <person name="Coil D.A."/>
        </authorList>
    </citation>
    <scope>NUCLEOTIDE SEQUENCE [LARGE SCALE GENOMIC DNA]</scope>
    <source>
        <strain evidence="11 12">UCD-MCMsp1aY</strain>
    </source>
</reference>
<comment type="subcellular location">
    <subcellularLocation>
        <location evidence="1">Cell membrane</location>
        <topology evidence="1">Single-pass membrane protein</topology>
    </subcellularLocation>
</comment>
<evidence type="ECO:0000256" key="5">
    <source>
        <dbReference type="ARBA" id="ARBA00022989"/>
    </source>
</evidence>
<dbReference type="PROSITE" id="PS51123">
    <property type="entry name" value="OMPA_2"/>
    <property type="match status" value="1"/>
</dbReference>
<keyword evidence="6 7" id="KW-0472">Membrane</keyword>
<evidence type="ECO:0000313" key="12">
    <source>
        <dbReference type="Proteomes" id="UP000439994"/>
    </source>
</evidence>
<evidence type="ECO:0000256" key="6">
    <source>
        <dbReference type="ARBA" id="ARBA00023136"/>
    </source>
</evidence>
<proteinExistence type="inferred from homology"/>
<dbReference type="InterPro" id="IPR036737">
    <property type="entry name" value="OmpA-like_sf"/>
</dbReference>
<dbReference type="AlphaFoldDB" id="A0A6N8FAP3"/>
<gene>
    <name evidence="11" type="ORF">GNP35_06705</name>
</gene>
<organism evidence="11 12">
    <name type="scientific">Psychrosphaera haliotis</name>
    <dbReference type="NCBI Taxonomy" id="555083"/>
    <lineage>
        <taxon>Bacteria</taxon>
        <taxon>Pseudomonadati</taxon>
        <taxon>Pseudomonadota</taxon>
        <taxon>Gammaproteobacteria</taxon>
        <taxon>Alteromonadales</taxon>
        <taxon>Pseudoalteromonadaceae</taxon>
        <taxon>Psychrosphaera</taxon>
    </lineage>
</organism>
<dbReference type="SUPFAM" id="SSF103088">
    <property type="entry name" value="OmpA-like"/>
    <property type="match status" value="1"/>
</dbReference>
<keyword evidence="3" id="KW-1003">Cell membrane</keyword>
<dbReference type="OrthoDB" id="9815217at2"/>
<comment type="similarity">
    <text evidence="2">Belongs to the MotB family.</text>
</comment>
<dbReference type="RefSeq" id="WP_155695393.1">
    <property type="nucleotide sequence ID" value="NZ_BAAAFQ010000004.1"/>
</dbReference>
<dbReference type="InterPro" id="IPR050330">
    <property type="entry name" value="Bact_OuterMem_StrucFunc"/>
</dbReference>
<dbReference type="GO" id="GO:0005886">
    <property type="term" value="C:plasma membrane"/>
    <property type="evidence" value="ECO:0007669"/>
    <property type="project" value="UniProtKB-SubCell"/>
</dbReference>
<dbReference type="PANTHER" id="PTHR30329:SF21">
    <property type="entry name" value="LIPOPROTEIN YIAD-RELATED"/>
    <property type="match status" value="1"/>
</dbReference>
<evidence type="ECO:0000259" key="10">
    <source>
        <dbReference type="PROSITE" id="PS51123"/>
    </source>
</evidence>
<comment type="caution">
    <text evidence="11">The sequence shown here is derived from an EMBL/GenBank/DDBJ whole genome shotgun (WGS) entry which is preliminary data.</text>
</comment>
<evidence type="ECO:0000256" key="3">
    <source>
        <dbReference type="ARBA" id="ARBA00022475"/>
    </source>
</evidence>
<feature type="compositionally biased region" description="Basic and acidic residues" evidence="8">
    <location>
        <begin position="309"/>
        <end position="325"/>
    </location>
</feature>
<name>A0A6N8FAP3_9GAMM</name>
<feature type="domain" description="OmpA-like" evidence="10">
    <location>
        <begin position="143"/>
        <end position="263"/>
    </location>
</feature>
<feature type="transmembrane region" description="Helical" evidence="9">
    <location>
        <begin position="20"/>
        <end position="40"/>
    </location>
</feature>
<dbReference type="InterPro" id="IPR006665">
    <property type="entry name" value="OmpA-like"/>
</dbReference>
<dbReference type="Pfam" id="PF00691">
    <property type="entry name" value="OmpA"/>
    <property type="match status" value="1"/>
</dbReference>
<evidence type="ECO:0000256" key="1">
    <source>
        <dbReference type="ARBA" id="ARBA00004162"/>
    </source>
</evidence>
<evidence type="ECO:0000313" key="11">
    <source>
        <dbReference type="EMBL" id="MUH72197.1"/>
    </source>
</evidence>
<evidence type="ECO:0000256" key="8">
    <source>
        <dbReference type="SAM" id="MobiDB-lite"/>
    </source>
</evidence>
<evidence type="ECO:0000256" key="4">
    <source>
        <dbReference type="ARBA" id="ARBA00022692"/>
    </source>
</evidence>
<evidence type="ECO:0000256" key="2">
    <source>
        <dbReference type="ARBA" id="ARBA00008914"/>
    </source>
</evidence>
<dbReference type="PANTHER" id="PTHR30329">
    <property type="entry name" value="STATOR ELEMENT OF FLAGELLAR MOTOR COMPLEX"/>
    <property type="match status" value="1"/>
</dbReference>
<keyword evidence="5 9" id="KW-1133">Transmembrane helix</keyword>
<dbReference type="Proteomes" id="UP000439994">
    <property type="component" value="Unassembled WGS sequence"/>
</dbReference>
<evidence type="ECO:0000256" key="7">
    <source>
        <dbReference type="PROSITE-ProRule" id="PRU00473"/>
    </source>
</evidence>
<dbReference type="Pfam" id="PF13677">
    <property type="entry name" value="MotB_plug"/>
    <property type="match status" value="1"/>
</dbReference>
<dbReference type="CDD" id="cd07185">
    <property type="entry name" value="OmpA_C-like"/>
    <property type="match status" value="1"/>
</dbReference>
<keyword evidence="4 9" id="KW-0812">Transmembrane</keyword>
<protein>
    <submittedName>
        <fullName evidence="11">OmpA family protein</fullName>
    </submittedName>
</protein>
<keyword evidence="12" id="KW-1185">Reference proteome</keyword>
<dbReference type="EMBL" id="WOCD01000003">
    <property type="protein sequence ID" value="MUH72197.1"/>
    <property type="molecule type" value="Genomic_DNA"/>
</dbReference>